<proteinExistence type="predicted"/>
<dbReference type="EMBL" id="MFYX01000123">
    <property type="protein sequence ID" value="OGK01599.1"/>
    <property type="molecule type" value="Genomic_DNA"/>
</dbReference>
<dbReference type="Proteomes" id="UP000179243">
    <property type="component" value="Unassembled WGS sequence"/>
</dbReference>
<keyword evidence="1" id="KW-1133">Transmembrane helix</keyword>
<keyword evidence="1" id="KW-0472">Membrane</keyword>
<feature type="transmembrane region" description="Helical" evidence="1">
    <location>
        <begin position="377"/>
        <end position="399"/>
    </location>
</feature>
<sequence length="521" mass="60710">MRYVHKIPESTVLIPFCIFLAFGILLSRDYGISFDEPQSRQVGLISFNYIFHHDQSLLHFYDRDYGTGFELPLVMLEKVFHVRDSRGIYLLRHCSTFLLFFFSTIFFYFICRYTFQSWRLAILGWTFLVFSPRIFAHSFYNSKDIACLALFIMAFWSMILYLEKENLRTAIFHAFFCAVLVDTRLSGVLIPVLTFFGISANVFLSRNQAKSAKRSVLFFCIYGGVLSLLIYIFWPYLWEAPLRNFYRAFVNMAHFRWDGTMLYLGTYVNSSKLPWHYIPVWMSITIPIAYLVLFIPGCISLLRSFTRAKMAPKKVIIDGALFIWLIAPIAAAILLRSTLYDEWRHLFFVYPAFILISLKGVGLLISFADKLSYKRKVLTIIILVVLTISNMISTVVFMARYHPYQNMYFNGLARVLFSPMKTMFESDYWGLSYRQALEYILHTDQGQHIKVLVTSGSGLFNASIIPESERNRLCFVSDTAEASYAINNFRDRENNDETLFPNKVYSVSVAEETIISVYRLR</sequence>
<feature type="transmembrane region" description="Helical" evidence="1">
    <location>
        <begin position="185"/>
        <end position="204"/>
    </location>
</feature>
<evidence type="ECO:0000313" key="2">
    <source>
        <dbReference type="EMBL" id="OGK01599.1"/>
    </source>
</evidence>
<comment type="caution">
    <text evidence="2">The sequence shown here is derived from an EMBL/GenBank/DDBJ whole genome shotgun (WGS) entry which is preliminary data.</text>
</comment>
<feature type="transmembrane region" description="Helical" evidence="1">
    <location>
        <begin position="145"/>
        <end position="162"/>
    </location>
</feature>
<feature type="transmembrane region" description="Helical" evidence="1">
    <location>
        <begin position="315"/>
        <end position="335"/>
    </location>
</feature>
<gene>
    <name evidence="2" type="ORF">A2519_06020</name>
</gene>
<evidence type="ECO:0008006" key="4">
    <source>
        <dbReference type="Google" id="ProtNLM"/>
    </source>
</evidence>
<name>A0A1F7F4L1_UNCRA</name>
<reference evidence="2 3" key="1">
    <citation type="journal article" date="2016" name="Nat. Commun.">
        <title>Thousands of microbial genomes shed light on interconnected biogeochemical processes in an aquifer system.</title>
        <authorList>
            <person name="Anantharaman K."/>
            <person name="Brown C.T."/>
            <person name="Hug L.A."/>
            <person name="Sharon I."/>
            <person name="Castelle C.J."/>
            <person name="Probst A.J."/>
            <person name="Thomas B.C."/>
            <person name="Singh A."/>
            <person name="Wilkins M.J."/>
            <person name="Karaoz U."/>
            <person name="Brodie E.L."/>
            <person name="Williams K.H."/>
            <person name="Hubbard S.S."/>
            <person name="Banfield J.F."/>
        </authorList>
    </citation>
    <scope>NUCLEOTIDE SEQUENCE [LARGE SCALE GENOMIC DNA]</scope>
</reference>
<protein>
    <recommendedName>
        <fullName evidence="4">Glycosyltransferase RgtA/B/C/D-like domain-containing protein</fullName>
    </recommendedName>
</protein>
<organism evidence="2 3">
    <name type="scientific">Candidatus Raymondbacteria bacterium RIFOXYD12_FULL_49_13</name>
    <dbReference type="NCBI Taxonomy" id="1817890"/>
    <lineage>
        <taxon>Bacteria</taxon>
        <taxon>Raymondiibacteriota</taxon>
    </lineage>
</organism>
<feature type="transmembrane region" description="Helical" evidence="1">
    <location>
        <begin position="90"/>
        <end position="110"/>
    </location>
</feature>
<feature type="transmembrane region" description="Helical" evidence="1">
    <location>
        <begin position="216"/>
        <end position="237"/>
    </location>
</feature>
<feature type="transmembrane region" description="Helical" evidence="1">
    <location>
        <begin position="347"/>
        <end position="365"/>
    </location>
</feature>
<accession>A0A1F7F4L1</accession>
<dbReference type="AlphaFoldDB" id="A0A1F7F4L1"/>
<evidence type="ECO:0000256" key="1">
    <source>
        <dbReference type="SAM" id="Phobius"/>
    </source>
</evidence>
<keyword evidence="1" id="KW-0812">Transmembrane</keyword>
<evidence type="ECO:0000313" key="3">
    <source>
        <dbReference type="Proteomes" id="UP000179243"/>
    </source>
</evidence>
<feature type="transmembrane region" description="Helical" evidence="1">
    <location>
        <begin position="12"/>
        <end position="31"/>
    </location>
</feature>
<feature type="transmembrane region" description="Helical" evidence="1">
    <location>
        <begin position="280"/>
        <end position="303"/>
    </location>
</feature>